<accession>M5PR46</accession>
<protein>
    <submittedName>
        <fullName evidence="1">Uncharacterized protein</fullName>
    </submittedName>
</protein>
<organism evidence="1 2">
    <name type="scientific">Desulfocurvibacter africanus PCS</name>
    <dbReference type="NCBI Taxonomy" id="1262666"/>
    <lineage>
        <taxon>Bacteria</taxon>
        <taxon>Pseudomonadati</taxon>
        <taxon>Thermodesulfobacteriota</taxon>
        <taxon>Desulfovibrionia</taxon>
        <taxon>Desulfovibrionales</taxon>
        <taxon>Desulfovibrionaceae</taxon>
        <taxon>Desulfocurvibacter</taxon>
    </lineage>
</organism>
<evidence type="ECO:0000313" key="1">
    <source>
        <dbReference type="EMBL" id="EMG36594.1"/>
    </source>
</evidence>
<dbReference type="RefSeq" id="WP_005987860.1">
    <property type="nucleotide sequence ID" value="NZ_AOSV01000029.1"/>
</dbReference>
<dbReference type="Proteomes" id="UP000011922">
    <property type="component" value="Unassembled WGS sequence"/>
</dbReference>
<proteinExistence type="predicted"/>
<gene>
    <name evidence="1" type="ORF">PCS_02606</name>
</gene>
<reference evidence="1 2" key="1">
    <citation type="journal article" date="2013" name="Genome Announc.">
        <title>Draft Genome Sequence for Desulfovibrio africanus Strain PCS.</title>
        <authorList>
            <person name="Brown S.D."/>
            <person name="Utturkar S.M."/>
            <person name="Arkin A.P."/>
            <person name="Deutschbauer A.M."/>
            <person name="Elias D.A."/>
            <person name="Hazen T.C."/>
            <person name="Chakraborty R."/>
        </authorList>
    </citation>
    <scope>NUCLEOTIDE SEQUENCE [LARGE SCALE GENOMIC DNA]</scope>
    <source>
        <strain evidence="1 2">PCS</strain>
    </source>
</reference>
<dbReference type="PATRIC" id="fig|1262666.3.peg.2646"/>
<dbReference type="AlphaFoldDB" id="M5PR46"/>
<comment type="caution">
    <text evidence="1">The sequence shown here is derived from an EMBL/GenBank/DDBJ whole genome shotgun (WGS) entry which is preliminary data.</text>
</comment>
<dbReference type="EMBL" id="AOSV01000029">
    <property type="protein sequence ID" value="EMG36594.1"/>
    <property type="molecule type" value="Genomic_DNA"/>
</dbReference>
<sequence length="127" mass="14382">MATWEAIDTTVDKLSILQRSSLSELELEVVKQEWLVTFADVPDQGFSEAARRARLRKPFFPTEADIIAELRLMGQEAKAKARDSEIRDNMALPMGKPSQEYLDKVKHHTATILAMVRRNVDARSGRA</sequence>
<name>M5PR46_DESAF</name>
<evidence type="ECO:0000313" key="2">
    <source>
        <dbReference type="Proteomes" id="UP000011922"/>
    </source>
</evidence>